<keyword evidence="6 12" id="KW-1133">Transmembrane helix</keyword>
<dbReference type="AlphaFoldDB" id="A0A7L5BRU3"/>
<geneLocation type="plasmid" evidence="13 14">
    <name>p5</name>
</geneLocation>
<evidence type="ECO:0000256" key="4">
    <source>
        <dbReference type="ARBA" id="ARBA00022692"/>
    </source>
</evidence>
<keyword evidence="9" id="KW-1015">Disulfide bond</keyword>
<dbReference type="GO" id="GO:0016020">
    <property type="term" value="C:membrane"/>
    <property type="evidence" value="ECO:0007669"/>
    <property type="project" value="UniProtKB-SubCell"/>
</dbReference>
<dbReference type="Proteomes" id="UP000464865">
    <property type="component" value="Plasmid p5"/>
</dbReference>
<keyword evidence="7" id="KW-0560">Oxidoreductase</keyword>
<dbReference type="InterPro" id="IPR003752">
    <property type="entry name" value="DiS_bond_form_DsbB/BdbC"/>
</dbReference>
<dbReference type="PANTHER" id="PTHR43469:SF1">
    <property type="entry name" value="SPBETA PROPHAGE-DERIVED DISULFIDE BOND FORMATION PROTEIN B"/>
    <property type="match status" value="1"/>
</dbReference>
<protein>
    <submittedName>
        <fullName evidence="13">Disulfide bond formation protein B</fullName>
    </submittedName>
</protein>
<comment type="similarity">
    <text evidence="2">Belongs to the DsbB family. BdbC subfamily.</text>
</comment>
<keyword evidence="3" id="KW-0813">Transport</keyword>
<keyword evidence="8 12" id="KW-0472">Membrane</keyword>
<keyword evidence="5" id="KW-0249">Electron transport</keyword>
<dbReference type="GO" id="GO:0006457">
    <property type="term" value="P:protein folding"/>
    <property type="evidence" value="ECO:0007669"/>
    <property type="project" value="InterPro"/>
</dbReference>
<organism evidence="13 14">
    <name type="scientific">Rhizobium oryzihabitans</name>
    <dbReference type="NCBI Taxonomy" id="2267833"/>
    <lineage>
        <taxon>Bacteria</taxon>
        <taxon>Pseudomonadati</taxon>
        <taxon>Pseudomonadota</taxon>
        <taxon>Alphaproteobacteria</taxon>
        <taxon>Hyphomicrobiales</taxon>
        <taxon>Rhizobiaceae</taxon>
        <taxon>Rhizobium/Agrobacterium group</taxon>
        <taxon>Rhizobium</taxon>
    </lineage>
</organism>
<keyword evidence="10" id="KW-0143">Chaperone</keyword>
<name>A0A7L5BRU3_9HYPH</name>
<gene>
    <name evidence="13" type="ORF">G3A56_26470</name>
</gene>
<keyword evidence="11" id="KW-0676">Redox-active center</keyword>
<feature type="transmembrane region" description="Helical" evidence="12">
    <location>
        <begin position="48"/>
        <end position="72"/>
    </location>
</feature>
<evidence type="ECO:0000313" key="14">
    <source>
        <dbReference type="Proteomes" id="UP000464865"/>
    </source>
</evidence>
<dbReference type="InterPro" id="IPR012187">
    <property type="entry name" value="Disulphide_bond_form_BdbC"/>
</dbReference>
<dbReference type="PANTHER" id="PTHR43469">
    <property type="entry name" value="DISULFIDE FORMATION PROTEIN-RELATED"/>
    <property type="match status" value="1"/>
</dbReference>
<dbReference type="EMBL" id="CP048637">
    <property type="protein sequence ID" value="QIB41491.1"/>
    <property type="molecule type" value="Genomic_DNA"/>
</dbReference>
<sequence>MGSTLGALFIGEVMGQAPCDLCWHQRAFMFPLAVLLAVAAFRSDARAWIYAVPLAAAGWSIAAFHNLLYFNIIPTAIKPCGQGPSCSGAGMLLFGTLPIPLLSLGAFTVIIVLLLIVRRRTPA</sequence>
<evidence type="ECO:0000256" key="7">
    <source>
        <dbReference type="ARBA" id="ARBA00023002"/>
    </source>
</evidence>
<evidence type="ECO:0000256" key="5">
    <source>
        <dbReference type="ARBA" id="ARBA00022982"/>
    </source>
</evidence>
<proteinExistence type="inferred from homology"/>
<reference evidence="13 14" key="1">
    <citation type="submission" date="2020-02" db="EMBL/GenBank/DDBJ databases">
        <title>Plant-Promoting Endophytic Bacterium Rhizobium oryzihabitans sp. nov., Isolated from the Root of Rice.</title>
        <authorList>
            <person name="zhao J."/>
            <person name="Zhang G."/>
        </authorList>
    </citation>
    <scope>NUCLEOTIDE SEQUENCE [LARGE SCALE GENOMIC DNA]</scope>
    <source>
        <strain evidence="13 14">M15</strain>
        <plasmid evidence="13 14">p5</plasmid>
    </source>
</reference>
<evidence type="ECO:0000256" key="10">
    <source>
        <dbReference type="ARBA" id="ARBA00023186"/>
    </source>
</evidence>
<keyword evidence="14" id="KW-1185">Reference proteome</keyword>
<evidence type="ECO:0000256" key="1">
    <source>
        <dbReference type="ARBA" id="ARBA00004141"/>
    </source>
</evidence>
<accession>A0A7L5BRU3</accession>
<keyword evidence="4 12" id="KW-0812">Transmembrane</keyword>
<dbReference type="PIRSF" id="PIRSF036659">
    <property type="entry name" value="BdbC"/>
    <property type="match status" value="1"/>
</dbReference>
<dbReference type="InterPro" id="IPR023380">
    <property type="entry name" value="DsbB-like_sf"/>
</dbReference>
<evidence type="ECO:0000256" key="9">
    <source>
        <dbReference type="ARBA" id="ARBA00023157"/>
    </source>
</evidence>
<evidence type="ECO:0000256" key="12">
    <source>
        <dbReference type="SAM" id="Phobius"/>
    </source>
</evidence>
<evidence type="ECO:0000256" key="3">
    <source>
        <dbReference type="ARBA" id="ARBA00022448"/>
    </source>
</evidence>
<dbReference type="SUPFAM" id="SSF158442">
    <property type="entry name" value="DsbB-like"/>
    <property type="match status" value="1"/>
</dbReference>
<evidence type="ECO:0000256" key="2">
    <source>
        <dbReference type="ARBA" id="ARBA00007602"/>
    </source>
</evidence>
<feature type="transmembrane region" description="Helical" evidence="12">
    <location>
        <begin position="92"/>
        <end position="117"/>
    </location>
</feature>
<evidence type="ECO:0000313" key="13">
    <source>
        <dbReference type="EMBL" id="QIB41491.1"/>
    </source>
</evidence>
<dbReference type="KEGG" id="roy:G3A56_26470"/>
<evidence type="ECO:0000256" key="6">
    <source>
        <dbReference type="ARBA" id="ARBA00022989"/>
    </source>
</evidence>
<evidence type="ECO:0000256" key="11">
    <source>
        <dbReference type="ARBA" id="ARBA00023284"/>
    </source>
</evidence>
<evidence type="ECO:0000256" key="8">
    <source>
        <dbReference type="ARBA" id="ARBA00023136"/>
    </source>
</evidence>
<dbReference type="Gene3D" id="1.20.1550.10">
    <property type="entry name" value="DsbB-like"/>
    <property type="match status" value="1"/>
</dbReference>
<dbReference type="Pfam" id="PF02600">
    <property type="entry name" value="DsbB"/>
    <property type="match status" value="1"/>
</dbReference>
<comment type="subcellular location">
    <subcellularLocation>
        <location evidence="1">Membrane</location>
        <topology evidence="1">Multi-pass membrane protein</topology>
    </subcellularLocation>
</comment>
<dbReference type="GO" id="GO:0015035">
    <property type="term" value="F:protein-disulfide reductase activity"/>
    <property type="evidence" value="ECO:0007669"/>
    <property type="project" value="InterPro"/>
</dbReference>
<feature type="transmembrane region" description="Helical" evidence="12">
    <location>
        <begin position="25"/>
        <end position="41"/>
    </location>
</feature>
<keyword evidence="13" id="KW-0614">Plasmid</keyword>